<feature type="compositionally biased region" description="Polar residues" evidence="9">
    <location>
        <begin position="668"/>
        <end position="677"/>
    </location>
</feature>
<dbReference type="PANTHER" id="PTHR28118:SF1">
    <property type="entry name" value="POLYNUCLEOTIDE 5'-TRIPHOSPHATASE CTL1-RELATED"/>
    <property type="match status" value="1"/>
</dbReference>
<keyword evidence="5 8" id="KW-0378">Hydrolase</keyword>
<feature type="region of interest" description="Disordered" evidence="9">
    <location>
        <begin position="1"/>
        <end position="438"/>
    </location>
</feature>
<feature type="compositionally biased region" description="Low complexity" evidence="9">
    <location>
        <begin position="143"/>
        <end position="187"/>
    </location>
</feature>
<feature type="compositionally biased region" description="Low complexity" evidence="9">
    <location>
        <begin position="228"/>
        <end position="242"/>
    </location>
</feature>
<comment type="cofactor">
    <cofactor evidence="1 8">
        <name>Mg(2+)</name>
        <dbReference type="ChEBI" id="CHEBI:18420"/>
    </cofactor>
</comment>
<comment type="function">
    <text evidence="8">First step of mRNA capping. Converts the 5'-triphosphate end of a nascent mRNA chain into a diphosphate end.</text>
</comment>
<dbReference type="Pfam" id="PF02940">
    <property type="entry name" value="mRNA_triPase"/>
    <property type="match status" value="1"/>
</dbReference>
<dbReference type="InterPro" id="IPR037009">
    <property type="entry name" value="mRNA_triPase_Cet1_sf"/>
</dbReference>
<feature type="region of interest" description="Disordered" evidence="9">
    <location>
        <begin position="450"/>
        <end position="548"/>
    </location>
</feature>
<dbReference type="EC" id="3.6.1.74" evidence="8"/>
<evidence type="ECO:0000256" key="1">
    <source>
        <dbReference type="ARBA" id="ARBA00001946"/>
    </source>
</evidence>
<reference evidence="11 12" key="1">
    <citation type="submission" date="2024-07" db="EMBL/GenBank/DDBJ databases">
        <title>Draft sequence of the Neodothiora populina.</title>
        <authorList>
            <person name="Drown D.D."/>
            <person name="Schuette U.S."/>
            <person name="Buechlein A.B."/>
            <person name="Rusch D.R."/>
            <person name="Winton L.W."/>
            <person name="Adams G.A."/>
        </authorList>
    </citation>
    <scope>NUCLEOTIDE SEQUENCE [LARGE SCALE GENOMIC DNA]</scope>
    <source>
        <strain evidence="11 12">CPC 39397</strain>
    </source>
</reference>
<feature type="compositionally biased region" description="Polar residues" evidence="9">
    <location>
        <begin position="686"/>
        <end position="698"/>
    </location>
</feature>
<dbReference type="EMBL" id="JBFMKM010000014">
    <property type="protein sequence ID" value="KAL1297903.1"/>
    <property type="molecule type" value="Genomic_DNA"/>
</dbReference>
<dbReference type="CDD" id="cd07470">
    <property type="entry name" value="CYTH-like_mRNA_RTPase"/>
    <property type="match status" value="1"/>
</dbReference>
<comment type="caution">
    <text evidence="11">The sequence shown here is derived from an EMBL/GenBank/DDBJ whole genome shotgun (WGS) entry which is preliminary data.</text>
</comment>
<protein>
    <recommendedName>
        <fullName evidence="8">mRNA-capping enzyme subunit beta</fullName>
        <ecNumber evidence="8">3.6.1.74</ecNumber>
    </recommendedName>
    <alternativeName>
        <fullName evidence="8">mRNA 5'-phosphatase</fullName>
    </alternativeName>
    <alternativeName>
        <fullName evidence="8">mRNA 5'-triphosphate monophosphatase</fullName>
    </alternativeName>
</protein>
<feature type="compositionally biased region" description="Low complexity" evidence="9">
    <location>
        <begin position="588"/>
        <end position="603"/>
    </location>
</feature>
<feature type="compositionally biased region" description="Low complexity" evidence="9">
    <location>
        <begin position="397"/>
        <end position="407"/>
    </location>
</feature>
<feature type="compositionally biased region" description="Low complexity" evidence="9">
    <location>
        <begin position="476"/>
        <end position="495"/>
    </location>
</feature>
<comment type="subcellular location">
    <subcellularLocation>
        <location evidence="2 8">Nucleus</location>
    </subcellularLocation>
</comment>
<keyword evidence="12" id="KW-1185">Reference proteome</keyword>
<comment type="catalytic activity">
    <reaction evidence="7">
        <text>a 5'-end triphospho-ribonucleoside in mRNA + H2O = a 5'-end diphospho-ribonucleoside in mRNA + phosphate + H(+)</text>
        <dbReference type="Rhea" id="RHEA:67004"/>
        <dbReference type="Rhea" id="RHEA-COMP:17164"/>
        <dbReference type="Rhea" id="RHEA-COMP:17165"/>
        <dbReference type="ChEBI" id="CHEBI:15377"/>
        <dbReference type="ChEBI" id="CHEBI:15378"/>
        <dbReference type="ChEBI" id="CHEBI:43474"/>
        <dbReference type="ChEBI" id="CHEBI:167616"/>
        <dbReference type="ChEBI" id="CHEBI:167618"/>
        <dbReference type="EC" id="3.6.1.74"/>
    </reaction>
    <physiologicalReaction direction="left-to-right" evidence="7">
        <dbReference type="Rhea" id="RHEA:67005"/>
    </physiologicalReaction>
</comment>
<feature type="compositionally biased region" description="Polar residues" evidence="9">
    <location>
        <begin position="408"/>
        <end position="421"/>
    </location>
</feature>
<evidence type="ECO:0000256" key="7">
    <source>
        <dbReference type="ARBA" id="ARBA00047740"/>
    </source>
</evidence>
<evidence type="ECO:0000256" key="9">
    <source>
        <dbReference type="SAM" id="MobiDB-lite"/>
    </source>
</evidence>
<dbReference type="InterPro" id="IPR033469">
    <property type="entry name" value="CYTH-like_dom_sf"/>
</dbReference>
<evidence type="ECO:0000256" key="8">
    <source>
        <dbReference type="RuleBase" id="RU367053"/>
    </source>
</evidence>
<name>A0ABR3P5G4_9PEZI</name>
<dbReference type="InterPro" id="IPR040343">
    <property type="entry name" value="Cet1/Ctl1"/>
</dbReference>
<dbReference type="RefSeq" id="XP_069197585.1">
    <property type="nucleotide sequence ID" value="XM_069346372.1"/>
</dbReference>
<dbReference type="GeneID" id="95980117"/>
<comment type="similarity">
    <text evidence="3 8">Belongs to the fungal TPase family.</text>
</comment>
<feature type="domain" description="mRNA triphosphatase Cet1-like" evidence="10">
    <location>
        <begin position="718"/>
        <end position="965"/>
    </location>
</feature>
<feature type="compositionally biased region" description="Low complexity" evidence="9">
    <location>
        <begin position="422"/>
        <end position="438"/>
    </location>
</feature>
<keyword evidence="8" id="KW-0506">mRNA capping</keyword>
<evidence type="ECO:0000256" key="5">
    <source>
        <dbReference type="ARBA" id="ARBA00022801"/>
    </source>
</evidence>
<dbReference type="Gene3D" id="3.20.100.10">
    <property type="entry name" value="mRNA triphosphatase Cet1-like"/>
    <property type="match status" value="1"/>
</dbReference>
<feature type="compositionally biased region" description="Low complexity" evidence="9">
    <location>
        <begin position="10"/>
        <end position="54"/>
    </location>
</feature>
<keyword evidence="6 8" id="KW-0539">Nucleus</keyword>
<evidence type="ECO:0000313" key="12">
    <source>
        <dbReference type="Proteomes" id="UP001562354"/>
    </source>
</evidence>
<evidence type="ECO:0000256" key="3">
    <source>
        <dbReference type="ARBA" id="ARBA00006345"/>
    </source>
</evidence>
<accession>A0ABR3P5G4</accession>
<feature type="compositionally biased region" description="Low complexity" evidence="9">
    <location>
        <begin position="658"/>
        <end position="667"/>
    </location>
</feature>
<proteinExistence type="inferred from homology"/>
<feature type="compositionally biased region" description="Polar residues" evidence="9">
    <location>
        <begin position="496"/>
        <end position="527"/>
    </location>
</feature>
<dbReference type="InterPro" id="IPR004206">
    <property type="entry name" value="mRNA_triPase_Cet1"/>
</dbReference>
<dbReference type="Proteomes" id="UP001562354">
    <property type="component" value="Unassembled WGS sequence"/>
</dbReference>
<gene>
    <name evidence="11" type="ORF">AAFC00_006418</name>
</gene>
<evidence type="ECO:0000256" key="4">
    <source>
        <dbReference type="ARBA" id="ARBA00022664"/>
    </source>
</evidence>
<dbReference type="SUPFAM" id="SSF55154">
    <property type="entry name" value="CYTH-like phosphatases"/>
    <property type="match status" value="1"/>
</dbReference>
<evidence type="ECO:0000256" key="2">
    <source>
        <dbReference type="ARBA" id="ARBA00004123"/>
    </source>
</evidence>
<dbReference type="PANTHER" id="PTHR28118">
    <property type="entry name" value="POLYNUCLEOTIDE 5'-TRIPHOSPHATASE-RELATED"/>
    <property type="match status" value="1"/>
</dbReference>
<sequence length="1014" mass="110532">MDLRSLMNNESSEAAAAAAVASASATAAAATAARQGQTQGQGQGQTRESSQQRSIGNIHPPASLPRTASGSYASPVMQQNHYAPKPAPPLYQHSPPVDARASNGTVVAQRLTPLHTPTQTPGVGPGGSAGYPFPAAPFQSPSQQREMQQAQLRQQQQQAQQQHYQQLQQHQQLQQQQQQQQHAQYRVQEGHQVTTPGASSRPPAPLYQYSPQTASSPYGAPPPPPPLQAAHSQHSAHHSVSSTPPTMQQHSQTPVETSAAIAAAQQYNSHHHQYSISSQHPSQPSTPLGPPSSAHYSRPYMQTQSPYTANPNLASANLIHHRTSSGASHGPGQSMASNSPAQPKPMSISMGQASESPSVYGPPLRQPSRALSGSYMSESERERSVSVSPKTRVVPRQGSQGSYYSSQDPMSARNSISMPSHQQQQQQQQQPLRQPQQQIDNERLSHQLQAQHEPQNLRSSGDMSHGISPLTTTRLPPSFSSHAAPPAPSPSSRSSQTPQLKNLLNGNDTNSSPVRPSPAASHSQDFSPHSRPPSAVNPKLSASPSDTRMKIEQVPIKAEPQTDFPRQEALLQQPVTATPPAFTPAPEPAANYGQQQQQQQQQQPVPLKRAAESEPDDAQLVKRAKKRYAEPPVWARYSKRNPRYGDNLQSLTPPPQQLPRRPSPFQSARASLPTTNGHAPPVQAAGTPSSVSANGLQPQANQRLGPWEYNIRNVQPMNDFLKEVGDFLIVHATRNDIGAGDARSGTLEIEAKLGTLIDRRTGVRVSTLGTTNMVLDHALTSNGSIRFESFMTELQHKQMNDFLNNAAQKSMEPHRVKMGYKHRYERDSFAPLNQAGYEALPPSAKAQLRPNHSLKLRTTVDTKVPKGTPEPVLGRIVKIRLDDLDIHCPRMDFDCRISVNVEVDLNNRPNVDPSLIVDALAADDPERAPDRFKDRLSYKHLAYSVDLTQVRGAGGKKTHELEIEVDTTKLREEALRCVQGQDNAYETLVDGLLSNVLTLMKAQKEGAAMMTNSM</sequence>
<evidence type="ECO:0000259" key="10">
    <source>
        <dbReference type="Pfam" id="PF02940"/>
    </source>
</evidence>
<keyword evidence="4 8" id="KW-0507">mRNA processing</keyword>
<feature type="compositionally biased region" description="Polar residues" evidence="9">
    <location>
        <begin position="300"/>
        <end position="315"/>
    </location>
</feature>
<evidence type="ECO:0000256" key="6">
    <source>
        <dbReference type="ARBA" id="ARBA00023242"/>
    </source>
</evidence>
<feature type="region of interest" description="Disordered" evidence="9">
    <location>
        <begin position="577"/>
        <end position="698"/>
    </location>
</feature>
<feature type="compositionally biased region" description="Polar residues" evidence="9">
    <location>
        <begin position="450"/>
        <end position="462"/>
    </location>
</feature>
<feature type="compositionally biased region" description="Polar residues" evidence="9">
    <location>
        <begin position="243"/>
        <end position="256"/>
    </location>
</feature>
<feature type="compositionally biased region" description="Polar residues" evidence="9">
    <location>
        <begin position="66"/>
        <end position="81"/>
    </location>
</feature>
<organism evidence="11 12">
    <name type="scientific">Neodothiora populina</name>
    <dbReference type="NCBI Taxonomy" id="2781224"/>
    <lineage>
        <taxon>Eukaryota</taxon>
        <taxon>Fungi</taxon>
        <taxon>Dikarya</taxon>
        <taxon>Ascomycota</taxon>
        <taxon>Pezizomycotina</taxon>
        <taxon>Dothideomycetes</taxon>
        <taxon>Dothideomycetidae</taxon>
        <taxon>Dothideales</taxon>
        <taxon>Dothioraceae</taxon>
        <taxon>Neodothiora</taxon>
    </lineage>
</organism>
<comment type="subunit">
    <text evidence="8">Heterodimer. The mRNA-capping enzyme is composed of two separate chains alpha and beta, respectively a mRNA guanylyltransferase and an mRNA 5'-triphosphate monophosphatase.</text>
</comment>
<evidence type="ECO:0000313" key="11">
    <source>
        <dbReference type="EMBL" id="KAL1297903.1"/>
    </source>
</evidence>
<feature type="compositionally biased region" description="Low complexity" evidence="9">
    <location>
        <begin position="274"/>
        <end position="285"/>
    </location>
</feature>